<reference evidence="2 3" key="1">
    <citation type="journal article" date="2012" name="Science">
        <title>Ecological populations of bacteria act as socially cohesive units of antibiotic production and resistance.</title>
        <authorList>
            <person name="Cordero O.X."/>
            <person name="Wildschutte H."/>
            <person name="Kirkup B."/>
            <person name="Proehl S."/>
            <person name="Ngo L."/>
            <person name="Hussain F."/>
            <person name="Le Roux F."/>
            <person name="Mincer T."/>
            <person name="Polz M.F."/>
        </authorList>
    </citation>
    <scope>NUCLEOTIDE SEQUENCE [LARGE SCALE GENOMIC DNA]</scope>
    <source>
        <strain evidence="2 3">ZF-129</strain>
    </source>
</reference>
<evidence type="ECO:0008006" key="4">
    <source>
        <dbReference type="Google" id="ProtNLM"/>
    </source>
</evidence>
<dbReference type="EMBL" id="AJYQ02000105">
    <property type="protein sequence ID" value="OEE33280.1"/>
    <property type="molecule type" value="Genomic_DNA"/>
</dbReference>
<feature type="chain" id="PRO_5009171508" description="Outer membrane protein beta-barrel domain-containing protein" evidence="1">
    <location>
        <begin position="40"/>
        <end position="567"/>
    </location>
</feature>
<gene>
    <name evidence="2" type="ORF">A1QO_10020</name>
</gene>
<proteinExistence type="predicted"/>
<evidence type="ECO:0000313" key="3">
    <source>
        <dbReference type="Proteomes" id="UP000094741"/>
    </source>
</evidence>
<dbReference type="eggNOG" id="ENOG502ZB4W">
    <property type="taxonomic scope" value="Bacteria"/>
</dbReference>
<evidence type="ECO:0000313" key="2">
    <source>
        <dbReference type="EMBL" id="OEE33280.1"/>
    </source>
</evidence>
<evidence type="ECO:0000256" key="1">
    <source>
        <dbReference type="SAM" id="SignalP"/>
    </source>
</evidence>
<dbReference type="AlphaFoldDB" id="A0A1E5BDN1"/>
<organism evidence="2 3">
    <name type="scientific">Vibrio genomosp. F10 str. ZF-129</name>
    <dbReference type="NCBI Taxonomy" id="1187848"/>
    <lineage>
        <taxon>Bacteria</taxon>
        <taxon>Pseudomonadati</taxon>
        <taxon>Pseudomonadota</taxon>
        <taxon>Gammaproteobacteria</taxon>
        <taxon>Vibrionales</taxon>
        <taxon>Vibrionaceae</taxon>
        <taxon>Vibrio</taxon>
    </lineage>
</organism>
<dbReference type="STRING" id="1187848.A1QO_10020"/>
<feature type="signal peptide" evidence="1">
    <location>
        <begin position="1"/>
        <end position="39"/>
    </location>
</feature>
<protein>
    <recommendedName>
        <fullName evidence="4">Outer membrane protein beta-barrel domain-containing protein</fullName>
    </recommendedName>
</protein>
<sequence length="567" mass="62932">MTLSSIYNKTNNTKRSISIIASSIVLAFSAGTFSSNAFSADTLNDTHLEVNGLSEGEQIFQQYGIDDDLPKLGLSSLVQGEHLVEHATRFVQVGDEVSELSVFLIKNTDTKGNIDLRVKYNADELANEKNMINEIENYTRTEYRLRNYAQSYDPKSVRATERDDGVVEVKFNYSKYGLPQDIAYFRFLTVTIEVKDSKPLKMTITNSKPFQYGKYAVDSYQQTITFAELASGKVIIAKKDIEATGSLKNKSVKMHSTTEPVAFYEDDLGVSVLNEARLAEVSDPRVREVQVKLDSVFPLMGDMVRRQGIDIPLPYGVSVAYRNQNMDFGFTDFNVMGTDLNDLFDATESIGSVKAESLSIRGDVNILPFWNVFGVVGKVNVDANVDAQYTGGIGQGIKDKLNDKWSGLGDAFCDIESIGALCNSGRVNVPLHLEYDVMGVGTTLSVGYREFFASVTGTYTATRLKGSDNWGEPIATIQPMLGYQLVDYRAQIFVGAEYQGLKSYMDGTLDGIEIGGETFNYHIGVDMEPWAYLVGFNKQIGKHYNLTFLYNTGETRSAATLNLGYRF</sequence>
<dbReference type="RefSeq" id="WP_017041054.1">
    <property type="nucleotide sequence ID" value="NZ_AJYQ02000105.1"/>
</dbReference>
<keyword evidence="1" id="KW-0732">Signal</keyword>
<comment type="caution">
    <text evidence="2">The sequence shown here is derived from an EMBL/GenBank/DDBJ whole genome shotgun (WGS) entry which is preliminary data.</text>
</comment>
<dbReference type="OrthoDB" id="7593840at2"/>
<name>A0A1E5BDN1_9VIBR</name>
<accession>A0A1E5BDN1</accession>
<dbReference type="Proteomes" id="UP000094741">
    <property type="component" value="Unassembled WGS sequence"/>
</dbReference>